<dbReference type="InParanoid" id="A0A2T2ZVW3"/>
<dbReference type="OrthoDB" id="10042665at2759"/>
<dbReference type="AlphaFoldDB" id="A0A2T2ZVW3"/>
<dbReference type="STRING" id="2025994.A0A2T2ZVW3"/>
<sequence>MGSVENVPKAPEPILPTEKKPIGVALYRHDCVIKHPHSPKCPSRWSKFAAHEAEQAKLELEVMSEPIVHRHSFTVQDPLMRRHLKVALANYSDFDLELKNWTFQEPYSPIVHRWDRLNALYHTTTEYASKQALGKMLDFLRPVLMSPVDSLIQTKETGKVSFQNLWQIFPPGELAVTSFFGVQTVSRLLRYELVEPCGQPPWWNVEYEYVDWNGQYCGYEKAKTKVRFFKGLRFVDSLGVYPLSFDKSADTIKKELTARGRKFESLRGYHFRNCIGTKILLETDCPEERPVAGRVILDAFAYYTSNNIVKPELRHLEQATEEARKQNQASDDDDDDDDDEDHDNNDDDDERCDDSDSDSDAHSQASEMKAVKATGTSLKRVEHLTALTDEQCLLSTPWLKGLDLKTKDWAQFNIDELSDIVWNDDAFTHLVLPGNEKQLAWTFVENKTLSNNSFDDFVPDKGRGIIILMFGPPGVGKTYTAEAVAEKSRVPLYSMSAGTLGTRPKKVEEALDRALELCRLWNAMLLLDEADVFLSARTDTDLARNELVAVFLTKLEYYQGICFLTTNRISSLDHAFQSRVDLFLPYRDLQPEARRQVWENFIKRAGDAKFDIDEAGLAELSAIALNGREIKNLIKSAHLLTLKGGERITSKQLKMLAENRISALETLGG</sequence>
<protein>
    <recommendedName>
        <fullName evidence="2">AAA+ ATPase domain-containing protein</fullName>
    </recommendedName>
</protein>
<dbReference type="GO" id="GO:0005524">
    <property type="term" value="F:ATP binding"/>
    <property type="evidence" value="ECO:0007669"/>
    <property type="project" value="InterPro"/>
</dbReference>
<feature type="region of interest" description="Disordered" evidence="1">
    <location>
        <begin position="319"/>
        <end position="374"/>
    </location>
</feature>
<evidence type="ECO:0000313" key="4">
    <source>
        <dbReference type="Proteomes" id="UP000241462"/>
    </source>
</evidence>
<accession>A0A2T2ZVW3</accession>
<dbReference type="Gene3D" id="3.40.50.300">
    <property type="entry name" value="P-loop containing nucleotide triphosphate hydrolases"/>
    <property type="match status" value="1"/>
</dbReference>
<reference evidence="3 4" key="1">
    <citation type="journal article" date="2018" name="Mycol. Prog.">
        <title>Coniella lustricola, a new species from submerged detritus.</title>
        <authorList>
            <person name="Raudabaugh D.B."/>
            <person name="Iturriaga T."/>
            <person name="Carver A."/>
            <person name="Mondo S."/>
            <person name="Pangilinan J."/>
            <person name="Lipzen A."/>
            <person name="He G."/>
            <person name="Amirebrahimi M."/>
            <person name="Grigoriev I.V."/>
            <person name="Miller A.N."/>
        </authorList>
    </citation>
    <scope>NUCLEOTIDE SEQUENCE [LARGE SCALE GENOMIC DNA]</scope>
    <source>
        <strain evidence="3 4">B22-T-1</strain>
    </source>
</reference>
<keyword evidence="4" id="KW-1185">Reference proteome</keyword>
<dbReference type="InterPro" id="IPR027417">
    <property type="entry name" value="P-loop_NTPase"/>
</dbReference>
<feature type="compositionally biased region" description="Acidic residues" evidence="1">
    <location>
        <begin position="330"/>
        <end position="358"/>
    </location>
</feature>
<dbReference type="PANTHER" id="PTHR46411:SF3">
    <property type="entry name" value="AAA+ ATPASE DOMAIN-CONTAINING PROTEIN"/>
    <property type="match status" value="1"/>
</dbReference>
<dbReference type="SUPFAM" id="SSF52540">
    <property type="entry name" value="P-loop containing nucleoside triphosphate hydrolases"/>
    <property type="match status" value="1"/>
</dbReference>
<evidence type="ECO:0000256" key="1">
    <source>
        <dbReference type="SAM" id="MobiDB-lite"/>
    </source>
</evidence>
<dbReference type="PANTHER" id="PTHR46411">
    <property type="entry name" value="FAMILY ATPASE, PUTATIVE-RELATED"/>
    <property type="match status" value="1"/>
</dbReference>
<dbReference type="GO" id="GO:0016887">
    <property type="term" value="F:ATP hydrolysis activity"/>
    <property type="evidence" value="ECO:0007669"/>
    <property type="project" value="InterPro"/>
</dbReference>
<dbReference type="CDD" id="cd19481">
    <property type="entry name" value="RecA-like_protease"/>
    <property type="match status" value="1"/>
</dbReference>
<dbReference type="SMART" id="SM00382">
    <property type="entry name" value="AAA"/>
    <property type="match status" value="1"/>
</dbReference>
<feature type="domain" description="AAA+ ATPase" evidence="2">
    <location>
        <begin position="463"/>
        <end position="590"/>
    </location>
</feature>
<name>A0A2T2ZVW3_9PEZI</name>
<dbReference type="Pfam" id="PF22942">
    <property type="entry name" value="DUF7025"/>
    <property type="match status" value="1"/>
</dbReference>
<dbReference type="InterPro" id="IPR003959">
    <property type="entry name" value="ATPase_AAA_core"/>
</dbReference>
<organism evidence="3 4">
    <name type="scientific">Coniella lustricola</name>
    <dbReference type="NCBI Taxonomy" id="2025994"/>
    <lineage>
        <taxon>Eukaryota</taxon>
        <taxon>Fungi</taxon>
        <taxon>Dikarya</taxon>
        <taxon>Ascomycota</taxon>
        <taxon>Pezizomycotina</taxon>
        <taxon>Sordariomycetes</taxon>
        <taxon>Sordariomycetidae</taxon>
        <taxon>Diaporthales</taxon>
        <taxon>Schizoparmaceae</taxon>
        <taxon>Coniella</taxon>
    </lineage>
</organism>
<evidence type="ECO:0000259" key="2">
    <source>
        <dbReference type="SMART" id="SM00382"/>
    </source>
</evidence>
<dbReference type="InterPro" id="IPR003593">
    <property type="entry name" value="AAA+_ATPase"/>
</dbReference>
<dbReference type="EMBL" id="KZ678623">
    <property type="protein sequence ID" value="PSR78061.1"/>
    <property type="molecule type" value="Genomic_DNA"/>
</dbReference>
<gene>
    <name evidence="3" type="ORF">BD289DRAFT_377123</name>
</gene>
<dbReference type="InterPro" id="IPR054289">
    <property type="entry name" value="DUF7025"/>
</dbReference>
<proteinExistence type="predicted"/>
<dbReference type="Proteomes" id="UP000241462">
    <property type="component" value="Unassembled WGS sequence"/>
</dbReference>
<evidence type="ECO:0000313" key="3">
    <source>
        <dbReference type="EMBL" id="PSR78061.1"/>
    </source>
</evidence>
<dbReference type="Pfam" id="PF00004">
    <property type="entry name" value="AAA"/>
    <property type="match status" value="1"/>
</dbReference>